<keyword evidence="2" id="KW-1185">Reference proteome</keyword>
<proteinExistence type="predicted"/>
<protein>
    <recommendedName>
        <fullName evidence="3">Secreted protein</fullName>
    </recommendedName>
</protein>
<dbReference type="Proteomes" id="UP001239522">
    <property type="component" value="Chromosome"/>
</dbReference>
<organism evidence="1 2">
    <name type="scientific">Streptomyces castrisilvae</name>
    <dbReference type="NCBI Taxonomy" id="3033811"/>
    <lineage>
        <taxon>Bacteria</taxon>
        <taxon>Bacillati</taxon>
        <taxon>Actinomycetota</taxon>
        <taxon>Actinomycetes</taxon>
        <taxon>Kitasatosporales</taxon>
        <taxon>Streptomycetaceae</taxon>
        <taxon>Streptomyces</taxon>
    </lineage>
</organism>
<evidence type="ECO:0000313" key="1">
    <source>
        <dbReference type="EMBL" id="WLQ33459.1"/>
    </source>
</evidence>
<gene>
    <name evidence="1" type="ORF">P8A18_08330</name>
</gene>
<evidence type="ECO:0008006" key="3">
    <source>
        <dbReference type="Google" id="ProtNLM"/>
    </source>
</evidence>
<reference evidence="1 2" key="1">
    <citation type="submission" date="2023-03" db="EMBL/GenBank/DDBJ databases">
        <title>Isolation and description of six Streptomyces strains from soil environments, able to metabolize different microbial glucans.</title>
        <authorList>
            <person name="Widen T."/>
            <person name="Larsbrink J."/>
        </authorList>
    </citation>
    <scope>NUCLEOTIDE SEQUENCE [LARGE SCALE GENOMIC DNA]</scope>
    <source>
        <strain evidence="1 2">Mut1</strain>
    </source>
</reference>
<sequence length="214" mass="23627">MVTIAIVALACFAIPAVALFVLVPSIRHQNEAATEADETRKARATKAGWRVIEDASALPEPVRHNTRGGVRVLMLAHRRTEDVDIWAVARETMAFGGARRQSLLAHLLPVHHIEDTPTMYVTLRRGGSAPAAQKPDLFDRRYEIVSDDSDSDRAHALVTEGIRLMTRRLNLDGWDLEDGMLTVRFDGMLQPASLQRRLLGLARLAKAVSGRPAP</sequence>
<accession>A0ABY9HGG5</accession>
<evidence type="ECO:0000313" key="2">
    <source>
        <dbReference type="Proteomes" id="UP001239522"/>
    </source>
</evidence>
<dbReference type="EMBL" id="CP120997">
    <property type="protein sequence ID" value="WLQ33459.1"/>
    <property type="molecule type" value="Genomic_DNA"/>
</dbReference>
<name>A0ABY9HGG5_9ACTN</name>
<dbReference type="RefSeq" id="WP_306053158.1">
    <property type="nucleotide sequence ID" value="NZ_CP120997.1"/>
</dbReference>